<keyword evidence="6" id="KW-1185">Reference proteome</keyword>
<evidence type="ECO:0000313" key="6">
    <source>
        <dbReference type="Proteomes" id="UP000308199"/>
    </source>
</evidence>
<dbReference type="InterPro" id="IPR012677">
    <property type="entry name" value="Nucleotide-bd_a/b_plait_sf"/>
</dbReference>
<dbReference type="GO" id="GO:0070034">
    <property type="term" value="F:telomerase RNA binding"/>
    <property type="evidence" value="ECO:0007669"/>
    <property type="project" value="InterPro"/>
</dbReference>
<keyword evidence="1 2" id="KW-0694">RNA-binding</keyword>
<proteinExistence type="predicted"/>
<dbReference type="GO" id="GO:1904868">
    <property type="term" value="P:telomerase catalytic core complex assembly"/>
    <property type="evidence" value="ECO:0007669"/>
    <property type="project" value="InterPro"/>
</dbReference>
<gene>
    <name evidence="5" type="ORF">EW145_g4966</name>
</gene>
<feature type="domain" description="XRRM" evidence="4">
    <location>
        <begin position="357"/>
        <end position="507"/>
    </location>
</feature>
<comment type="caution">
    <text evidence="5">The sequence shown here is derived from an EMBL/GenBank/DDBJ whole genome shotgun (WGS) entry which is preliminary data.</text>
</comment>
<accession>A0A4S4L1P5</accession>
<name>A0A4S4L1P5_9AGAM</name>
<dbReference type="Pfam" id="PF19977">
    <property type="entry name" value="xRRM"/>
    <property type="match status" value="1"/>
</dbReference>
<reference evidence="5 6" key="1">
    <citation type="submission" date="2019-02" db="EMBL/GenBank/DDBJ databases">
        <title>Genome sequencing of the rare red list fungi Phellinidium pouzarii.</title>
        <authorList>
            <person name="Buettner E."/>
            <person name="Kellner H."/>
        </authorList>
    </citation>
    <scope>NUCLEOTIDE SEQUENCE [LARGE SCALE GENOMIC DNA]</scope>
    <source>
        <strain evidence="5 6">DSM 108285</strain>
    </source>
</reference>
<evidence type="ECO:0000313" key="5">
    <source>
        <dbReference type="EMBL" id="THH05202.1"/>
    </source>
</evidence>
<feature type="region of interest" description="Disordered" evidence="3">
    <location>
        <begin position="474"/>
        <end position="509"/>
    </location>
</feature>
<dbReference type="AlphaFoldDB" id="A0A4S4L1P5"/>
<feature type="region of interest" description="Disordered" evidence="3">
    <location>
        <begin position="308"/>
        <end position="328"/>
    </location>
</feature>
<dbReference type="Gene3D" id="3.30.70.330">
    <property type="match status" value="1"/>
</dbReference>
<feature type="region of interest" description="Disordered" evidence="3">
    <location>
        <begin position="17"/>
        <end position="72"/>
    </location>
</feature>
<dbReference type="OrthoDB" id="439993at2759"/>
<dbReference type="InterPro" id="IPR045537">
    <property type="entry name" value="Lar7_xRRM"/>
</dbReference>
<evidence type="ECO:0000259" key="4">
    <source>
        <dbReference type="PROSITE" id="PS51939"/>
    </source>
</evidence>
<dbReference type="EMBL" id="SGPK01000279">
    <property type="protein sequence ID" value="THH05202.1"/>
    <property type="molecule type" value="Genomic_DNA"/>
</dbReference>
<evidence type="ECO:0000256" key="1">
    <source>
        <dbReference type="ARBA" id="ARBA00022884"/>
    </source>
</evidence>
<evidence type="ECO:0000256" key="3">
    <source>
        <dbReference type="SAM" id="MobiDB-lite"/>
    </source>
</evidence>
<evidence type="ECO:0000256" key="2">
    <source>
        <dbReference type="PROSITE-ProRule" id="PRU01288"/>
    </source>
</evidence>
<feature type="compositionally biased region" description="Polar residues" evidence="3">
    <location>
        <begin position="23"/>
        <end position="36"/>
    </location>
</feature>
<protein>
    <recommendedName>
        <fullName evidence="4">XRRM domain-containing protein</fullName>
    </recommendedName>
</protein>
<dbReference type="Proteomes" id="UP000308199">
    <property type="component" value="Unassembled WGS sequence"/>
</dbReference>
<sequence>MSTHEFYFVPRKLAKSREKLTSETKTPIESVSSGSSAELYKTSGPTPATCRGPGKKDADNADDAEVPYRPKQKEKERFLDDSAYMSLLELALSEYALWSDPELLERMDVNGEGFVPLSYVTHRAPVLASLTPMPPESILMRCIKSSLFLEARMIVIEPYRDSWFGGQGSRDVSGSSDQGGFEGEFDVQRDDSHTAMPLIQSITFPPHRDDAPDAPRPIKSKGFAFLVLAQMKIVDHLLQRWPWDLAVRLENNVLKDVEKKGVEAAAAYDAREFGFHCLSKKKWEALKRDYISLQRRLLEKTIAASQPEPSSFSRMPVEETARSPTLNGKYTKAQNKSTITMQKDSVQPLVYQAQNLSFPSGCLVFIKNVHPETNKTTLRTLFTSALDGMADAIDYVDYNKGLDNCYLRLAAPSYARTLVKYFSSREVTQENALDSAGVPQSKRGVSMPIEVELIQGRKEEMYWAKVPENIKKQAIAKAQTHAKPEYEGSAMPGENRCEDRRRHKRQKHG</sequence>
<dbReference type="InterPro" id="IPR014886">
    <property type="entry name" value="La_xRRM"/>
</dbReference>
<organism evidence="5 6">
    <name type="scientific">Phellinidium pouzarii</name>
    <dbReference type="NCBI Taxonomy" id="167371"/>
    <lineage>
        <taxon>Eukaryota</taxon>
        <taxon>Fungi</taxon>
        <taxon>Dikarya</taxon>
        <taxon>Basidiomycota</taxon>
        <taxon>Agaricomycotina</taxon>
        <taxon>Agaricomycetes</taxon>
        <taxon>Hymenochaetales</taxon>
        <taxon>Hymenochaetaceae</taxon>
        <taxon>Phellinidium</taxon>
    </lineage>
</organism>
<dbReference type="PROSITE" id="PS51939">
    <property type="entry name" value="XRRM"/>
    <property type="match status" value="1"/>
</dbReference>
<dbReference type="GO" id="GO:1990904">
    <property type="term" value="C:ribonucleoprotein complex"/>
    <property type="evidence" value="ECO:0007669"/>
    <property type="project" value="UniProtKB-UniRule"/>
</dbReference>